<evidence type="ECO:0000313" key="2">
    <source>
        <dbReference type="EMBL" id="ELP68761.1"/>
    </source>
</evidence>
<organism evidence="2 3">
    <name type="scientific">Streptomyces turgidiscabies (strain Car8)</name>
    <dbReference type="NCBI Taxonomy" id="698760"/>
    <lineage>
        <taxon>Bacteria</taxon>
        <taxon>Bacillati</taxon>
        <taxon>Actinomycetota</taxon>
        <taxon>Actinomycetes</taxon>
        <taxon>Kitasatosporales</taxon>
        <taxon>Streptomycetaceae</taxon>
        <taxon>Streptomyces</taxon>
    </lineage>
</organism>
<dbReference type="Proteomes" id="UP000010931">
    <property type="component" value="Unassembled WGS sequence"/>
</dbReference>
<gene>
    <name evidence="2" type="ORF">STRTUCAR8_04467</name>
</gene>
<evidence type="ECO:0000256" key="1">
    <source>
        <dbReference type="SAM" id="MobiDB-lite"/>
    </source>
</evidence>
<evidence type="ECO:0000313" key="3">
    <source>
        <dbReference type="Proteomes" id="UP000010931"/>
    </source>
</evidence>
<reference evidence="2 3" key="1">
    <citation type="journal article" date="2011" name="Plasmid">
        <title>Streptomyces turgidiscabies Car8 contains a modular pathogenicity island that shares virulence genes with other actinobacterial plant pathogens.</title>
        <authorList>
            <person name="Huguet-Tapia J.C."/>
            <person name="Badger J.H."/>
            <person name="Loria R."/>
            <person name="Pettis G.S."/>
        </authorList>
    </citation>
    <scope>NUCLEOTIDE SEQUENCE [LARGE SCALE GENOMIC DNA]</scope>
    <source>
        <strain evidence="2 3">Car8</strain>
    </source>
</reference>
<keyword evidence="3" id="KW-1185">Reference proteome</keyword>
<dbReference type="AlphaFoldDB" id="L7FCJ3"/>
<proteinExistence type="predicted"/>
<sequence>MGEGDFRHGSGTGTGTGRPPQRGGGHRWASDQAKRVALQRACPGCNAQLNSRQ</sequence>
<dbReference type="EMBL" id="AEJB01000201">
    <property type="protein sequence ID" value="ELP68761.1"/>
    <property type="molecule type" value="Genomic_DNA"/>
</dbReference>
<accession>L7FCJ3</accession>
<feature type="region of interest" description="Disordered" evidence="1">
    <location>
        <begin position="1"/>
        <end position="32"/>
    </location>
</feature>
<protein>
    <submittedName>
        <fullName evidence="2">Uncharacterized protein</fullName>
    </submittedName>
</protein>
<name>L7FCJ3_STRT8</name>
<dbReference type="PATRIC" id="fig|698760.3.peg.2520"/>
<comment type="caution">
    <text evidence="2">The sequence shown here is derived from an EMBL/GenBank/DDBJ whole genome shotgun (WGS) entry which is preliminary data.</text>
</comment>